<reference evidence="2" key="1">
    <citation type="journal article" date="2021" name="Front. Microbiol.">
        <title>Comprehensive Comparative Genomics and Phenotyping of Methylobacterium Species.</title>
        <authorList>
            <person name="Alessa O."/>
            <person name="Ogura Y."/>
            <person name="Fujitani Y."/>
            <person name="Takami H."/>
            <person name="Hayashi T."/>
            <person name="Sahin N."/>
            <person name="Tani A."/>
        </authorList>
    </citation>
    <scope>NUCLEOTIDE SEQUENCE</scope>
    <source>
        <strain evidence="2">DSM 23674</strain>
    </source>
</reference>
<dbReference type="Pfam" id="PF21834">
    <property type="entry name" value="DUF6894"/>
    <property type="match status" value="1"/>
</dbReference>
<comment type="caution">
    <text evidence="2">The sequence shown here is derived from an EMBL/GenBank/DDBJ whole genome shotgun (WGS) entry which is preliminary data.</text>
</comment>
<evidence type="ECO:0000313" key="3">
    <source>
        <dbReference type="Proteomes" id="UP001055101"/>
    </source>
</evidence>
<name>A0ABQ4TPV7_9HYPH</name>
<evidence type="ECO:0000313" key="2">
    <source>
        <dbReference type="EMBL" id="GJE57400.1"/>
    </source>
</evidence>
<dbReference type="RefSeq" id="WP_238232739.1">
    <property type="nucleotide sequence ID" value="NZ_BPRA01000023.1"/>
</dbReference>
<dbReference type="Proteomes" id="UP001055101">
    <property type="component" value="Unassembled WGS sequence"/>
</dbReference>
<sequence length="79" mass="8853">MPRYFFEVHNARAVEWDEAGSECSDRSEIERTARQRLVAFIARHAGKPVPLCLAVLAECGAVVMTAAALSADEMQIFWR</sequence>
<protein>
    <recommendedName>
        <fullName evidence="1">DUF6894 domain-containing protein</fullName>
    </recommendedName>
</protein>
<gene>
    <name evidence="2" type="ORF">EKPJFOCH_3914</name>
</gene>
<reference evidence="2" key="2">
    <citation type="submission" date="2021-08" db="EMBL/GenBank/DDBJ databases">
        <authorList>
            <person name="Tani A."/>
            <person name="Ola A."/>
            <person name="Ogura Y."/>
            <person name="Katsura K."/>
            <person name="Hayashi T."/>
        </authorList>
    </citation>
    <scope>NUCLEOTIDE SEQUENCE</scope>
    <source>
        <strain evidence="2">DSM 23674</strain>
    </source>
</reference>
<accession>A0ABQ4TPV7</accession>
<keyword evidence="3" id="KW-1185">Reference proteome</keyword>
<dbReference type="EMBL" id="BPRA01000023">
    <property type="protein sequence ID" value="GJE57400.1"/>
    <property type="molecule type" value="Genomic_DNA"/>
</dbReference>
<proteinExistence type="predicted"/>
<dbReference type="InterPro" id="IPR054189">
    <property type="entry name" value="DUF6894"/>
</dbReference>
<evidence type="ECO:0000259" key="1">
    <source>
        <dbReference type="Pfam" id="PF21834"/>
    </source>
</evidence>
<organism evidence="2 3">
    <name type="scientific">Methylobacterium thuringiense</name>
    <dbReference type="NCBI Taxonomy" id="1003091"/>
    <lineage>
        <taxon>Bacteria</taxon>
        <taxon>Pseudomonadati</taxon>
        <taxon>Pseudomonadota</taxon>
        <taxon>Alphaproteobacteria</taxon>
        <taxon>Hyphomicrobiales</taxon>
        <taxon>Methylobacteriaceae</taxon>
        <taxon>Methylobacterium</taxon>
    </lineage>
</organism>
<feature type="domain" description="DUF6894" evidence="1">
    <location>
        <begin position="3"/>
        <end position="67"/>
    </location>
</feature>